<keyword evidence="3" id="KW-1185">Reference proteome</keyword>
<feature type="region of interest" description="Disordered" evidence="1">
    <location>
        <begin position="859"/>
        <end position="912"/>
    </location>
</feature>
<dbReference type="Proteomes" id="UP000635477">
    <property type="component" value="Unassembled WGS sequence"/>
</dbReference>
<accession>A0A8H4UND8</accession>
<dbReference type="EMBL" id="JABEYC010000262">
    <property type="protein sequence ID" value="KAF4979974.1"/>
    <property type="molecule type" value="Genomic_DNA"/>
</dbReference>
<feature type="compositionally biased region" description="Polar residues" evidence="1">
    <location>
        <begin position="740"/>
        <end position="761"/>
    </location>
</feature>
<feature type="region of interest" description="Disordered" evidence="1">
    <location>
        <begin position="228"/>
        <end position="265"/>
    </location>
</feature>
<name>A0A8H4UND8_9HYPO</name>
<dbReference type="AlphaFoldDB" id="A0A8H4UND8"/>
<organism evidence="2 3">
    <name type="scientific">Fusarium zealandicum</name>
    <dbReference type="NCBI Taxonomy" id="1053134"/>
    <lineage>
        <taxon>Eukaryota</taxon>
        <taxon>Fungi</taxon>
        <taxon>Dikarya</taxon>
        <taxon>Ascomycota</taxon>
        <taxon>Pezizomycotina</taxon>
        <taxon>Sordariomycetes</taxon>
        <taxon>Hypocreomycetidae</taxon>
        <taxon>Hypocreales</taxon>
        <taxon>Nectriaceae</taxon>
        <taxon>Fusarium</taxon>
        <taxon>Fusarium staphyleae species complex</taxon>
    </lineage>
</organism>
<feature type="compositionally biased region" description="Polar residues" evidence="1">
    <location>
        <begin position="571"/>
        <end position="648"/>
    </location>
</feature>
<reference evidence="2" key="1">
    <citation type="journal article" date="2020" name="BMC Genomics">
        <title>Correction to: Identification and distribution of gene clusters required for synthesis of sphingolipid metabolism inhibitors in diverse species of the filamentous fungus Fusarium.</title>
        <authorList>
            <person name="Kim H.S."/>
            <person name="Lohmar J.M."/>
            <person name="Busman M."/>
            <person name="Brown D.W."/>
            <person name="Naumann T.A."/>
            <person name="Divon H.H."/>
            <person name="Lysoe E."/>
            <person name="Uhlig S."/>
            <person name="Proctor R.H."/>
        </authorList>
    </citation>
    <scope>NUCLEOTIDE SEQUENCE</scope>
    <source>
        <strain evidence="2">NRRL 22465</strain>
    </source>
</reference>
<sequence>MPDPEPDSVHLGPFHECGQYVGSRRTRRGSIPPPESSLLRFDILPRPLPPASVVCSKTRALPPSDPTVLAPVPDVADPASADAMQATVVDGGNSTQSITGLTVTTIDLDFTRWNNPAGSPWEMKEQKLEERRDSINYVLKWLHELPSSQPSQDTIFNSSSLYRRRRHNHEVVDRVDEVFSRSSRAATSKGRPSSVQTTEVSAITALRTWSPSASIIVSSIEERLPESRLVLPLSDPPTTTSDRKSKYNESRHYDQGRPPEASLSEAWEARLPTVSGPQTRGVKNEWAVQHQVHWSLAAAPTSSKKAPKRRNSRLTDEETTSRRPRRKRNRTGVKSQASPSSLCLSISPHPGTSHVSQYLANKTFTSPPRRTRREDSLTANPPGPATIQVDGAHRTNVRRLLLEGDFEDASETCFFLQYTPDQYMSPERHACRGRKEEISHIVTHAADHHGLVRGTDPRNKSRKYLTRCINYDPVVKTKGNCAKCKSIHAWGDADFADHQFGVVLCLRCWRSFTKKGMQEHMAGSLCKYNTEQPKAKKMCILYTTFCSESHPPSRVPTVEGPRRAHRAAMSPTHSDIPTTSHPRQPSITQPNHQQPPGMTSRGAQLHQSLQQQTLGPNTWTTCHSPSTQPLPHSHGTIHSSPALAQTPSPGLPSSPYFQQWPQSTANQPALRPIIGYVPIYEPPPPGITVLSPTMFQAMQQGTSQAASQPLQTSTHLSAPMRQTKSYDHYSQHRLLEQKLQQQASPPNQTATVQPTQYQTRQQPHRSPFYQLHHGQHSYQQLPQEFQQQLLQKQLLKQDPQSAPVQNAFFQQQRSNAPRVQHRQAMQSSFDPRTQTSLETHQEDGEQFEALLAAFQEVTRDRPQSPPPPINHPVSAFSASRTSFSQATPSQGLPTIGEPGAHSPDPNESPLFDIDNMDWSAQLNYVGSRPNLQAPPGPIEPPPRQQIERPRDLALDSRIPSGQQGAVEKDSGFYSIEMKDSDLDEMFDFEGACWGDDIPLDSC</sequence>
<feature type="compositionally biased region" description="Basic and acidic residues" evidence="1">
    <location>
        <begin position="241"/>
        <end position="257"/>
    </location>
</feature>
<feature type="compositionally biased region" description="Basic residues" evidence="1">
    <location>
        <begin position="322"/>
        <end position="331"/>
    </location>
</feature>
<feature type="compositionally biased region" description="Polar residues" evidence="1">
    <location>
        <begin position="332"/>
        <end position="344"/>
    </location>
</feature>
<feature type="region of interest" description="Disordered" evidence="1">
    <location>
        <begin position="295"/>
        <end position="389"/>
    </location>
</feature>
<evidence type="ECO:0000313" key="3">
    <source>
        <dbReference type="Proteomes" id="UP000635477"/>
    </source>
</evidence>
<feature type="region of interest" description="Disordered" evidence="1">
    <location>
        <begin position="740"/>
        <end position="762"/>
    </location>
</feature>
<comment type="caution">
    <text evidence="2">The sequence shown here is derived from an EMBL/GenBank/DDBJ whole genome shotgun (WGS) entry which is preliminary data.</text>
</comment>
<dbReference type="OrthoDB" id="5091426at2759"/>
<proteinExistence type="predicted"/>
<reference evidence="2" key="2">
    <citation type="submission" date="2020-05" db="EMBL/GenBank/DDBJ databases">
        <authorList>
            <person name="Kim H.-S."/>
            <person name="Proctor R.H."/>
            <person name="Brown D.W."/>
        </authorList>
    </citation>
    <scope>NUCLEOTIDE SEQUENCE</scope>
    <source>
        <strain evidence="2">NRRL 22465</strain>
    </source>
</reference>
<protein>
    <submittedName>
        <fullName evidence="2">Uncharacterized protein</fullName>
    </submittedName>
</protein>
<evidence type="ECO:0000256" key="1">
    <source>
        <dbReference type="SAM" id="MobiDB-lite"/>
    </source>
</evidence>
<feature type="compositionally biased region" description="Polar residues" evidence="1">
    <location>
        <begin position="876"/>
        <end position="892"/>
    </location>
</feature>
<feature type="compositionally biased region" description="Pro residues" evidence="1">
    <location>
        <begin position="932"/>
        <end position="943"/>
    </location>
</feature>
<evidence type="ECO:0000313" key="2">
    <source>
        <dbReference type="EMBL" id="KAF4979974.1"/>
    </source>
</evidence>
<feature type="compositionally biased region" description="Polar residues" evidence="1">
    <location>
        <begin position="353"/>
        <end position="368"/>
    </location>
</feature>
<feature type="region of interest" description="Disordered" evidence="1">
    <location>
        <begin position="926"/>
        <end position="947"/>
    </location>
</feature>
<gene>
    <name evidence="2" type="ORF">FZEAL_3928</name>
</gene>
<feature type="region of interest" description="Disordered" evidence="1">
    <location>
        <begin position="549"/>
        <end position="663"/>
    </location>
</feature>